<organism evidence="9 10">
    <name type="scientific">Haloplanus salinus</name>
    <dbReference type="NCBI Taxonomy" id="1126245"/>
    <lineage>
        <taxon>Archaea</taxon>
        <taxon>Methanobacteriati</taxon>
        <taxon>Methanobacteriota</taxon>
        <taxon>Stenosarchaea group</taxon>
        <taxon>Halobacteria</taxon>
        <taxon>Halobacteriales</taxon>
        <taxon>Haloferacaceae</taxon>
        <taxon>Haloplanus</taxon>
    </lineage>
</organism>
<dbReference type="Gene3D" id="3.30.565.10">
    <property type="entry name" value="Histidine kinase-like ATPase, C-terminal domain"/>
    <property type="match status" value="1"/>
</dbReference>
<dbReference type="InterPro" id="IPR003594">
    <property type="entry name" value="HATPase_dom"/>
</dbReference>
<evidence type="ECO:0000256" key="7">
    <source>
        <dbReference type="SAM" id="MobiDB-lite"/>
    </source>
</evidence>
<dbReference type="AlphaFoldDB" id="A0A368NC23"/>
<accession>A0A368NC23</accession>
<reference evidence="9 10" key="1">
    <citation type="submission" date="2018-07" db="EMBL/GenBank/DDBJ databases">
        <title>Genome sequences of Haloplanus salinus JCM 18368T.</title>
        <authorList>
            <person name="Kim Y.B."/>
            <person name="Roh S.W."/>
        </authorList>
    </citation>
    <scope>NUCLEOTIDE SEQUENCE [LARGE SCALE GENOMIC DNA]</scope>
    <source>
        <strain evidence="9 10">JCM 18368</strain>
    </source>
</reference>
<keyword evidence="4" id="KW-0547">Nucleotide-binding</keyword>
<dbReference type="EMBL" id="QPHM01000001">
    <property type="protein sequence ID" value="RCU48137.1"/>
    <property type="molecule type" value="Genomic_DNA"/>
</dbReference>
<keyword evidence="6 9" id="KW-0067">ATP-binding</keyword>
<feature type="region of interest" description="Disordered" evidence="7">
    <location>
        <begin position="1"/>
        <end position="24"/>
    </location>
</feature>
<comment type="caution">
    <text evidence="9">The sequence shown here is derived from an EMBL/GenBank/DDBJ whole genome shotgun (WGS) entry which is preliminary data.</text>
</comment>
<feature type="domain" description="Histidine kinase" evidence="8">
    <location>
        <begin position="13"/>
        <end position="108"/>
    </location>
</feature>
<dbReference type="PROSITE" id="PS50109">
    <property type="entry name" value="HIS_KIN"/>
    <property type="match status" value="1"/>
</dbReference>
<comment type="catalytic activity">
    <reaction evidence="1">
        <text>ATP + protein L-histidine = ADP + protein N-phospho-L-histidine.</text>
        <dbReference type="EC" id="2.7.13.3"/>
    </reaction>
</comment>
<dbReference type="SUPFAM" id="SSF55874">
    <property type="entry name" value="ATPase domain of HSP90 chaperone/DNA topoisomerase II/histidine kinase"/>
    <property type="match status" value="1"/>
</dbReference>
<evidence type="ECO:0000256" key="3">
    <source>
        <dbReference type="ARBA" id="ARBA00022679"/>
    </source>
</evidence>
<dbReference type="Pfam" id="PF02518">
    <property type="entry name" value="HATPase_c"/>
    <property type="match status" value="1"/>
</dbReference>
<evidence type="ECO:0000256" key="6">
    <source>
        <dbReference type="ARBA" id="ARBA00022840"/>
    </source>
</evidence>
<name>A0A368NC23_9EURY</name>
<evidence type="ECO:0000256" key="4">
    <source>
        <dbReference type="ARBA" id="ARBA00022741"/>
    </source>
</evidence>
<dbReference type="GO" id="GO:0004673">
    <property type="term" value="F:protein histidine kinase activity"/>
    <property type="evidence" value="ECO:0007669"/>
    <property type="project" value="UniProtKB-EC"/>
</dbReference>
<dbReference type="GO" id="GO:0005524">
    <property type="term" value="F:ATP binding"/>
    <property type="evidence" value="ECO:0007669"/>
    <property type="project" value="UniProtKB-KW"/>
</dbReference>
<dbReference type="Proteomes" id="UP000252189">
    <property type="component" value="Unassembled WGS sequence"/>
</dbReference>
<dbReference type="EC" id="2.7.13.3" evidence="2"/>
<evidence type="ECO:0000256" key="1">
    <source>
        <dbReference type="ARBA" id="ARBA00000085"/>
    </source>
</evidence>
<keyword evidence="10" id="KW-1185">Reference proteome</keyword>
<gene>
    <name evidence="9" type="ORF">DU504_13000</name>
</gene>
<keyword evidence="5" id="KW-0418">Kinase</keyword>
<protein>
    <recommendedName>
        <fullName evidence="2">histidine kinase</fullName>
        <ecNumber evidence="2">2.7.13.3</ecNumber>
    </recommendedName>
</protein>
<feature type="compositionally biased region" description="Basic and acidic residues" evidence="7">
    <location>
        <begin position="12"/>
        <end position="24"/>
    </location>
</feature>
<dbReference type="InterPro" id="IPR050980">
    <property type="entry name" value="2C_sensor_his_kinase"/>
</dbReference>
<sequence length="108" mass="11620">MESGGRANLRPRFVDDRAEHNDGARPRVAVDVALPTTAEGRVSIRIADDGPGLPPVERRVLRTAEETQLTHSTGLGLWLTNWIVRASSGRIDVASDDGATVVIELPTP</sequence>
<dbReference type="InterPro" id="IPR036890">
    <property type="entry name" value="HATPase_C_sf"/>
</dbReference>
<keyword evidence="3" id="KW-0808">Transferase</keyword>
<evidence type="ECO:0000256" key="5">
    <source>
        <dbReference type="ARBA" id="ARBA00022777"/>
    </source>
</evidence>
<evidence type="ECO:0000313" key="10">
    <source>
        <dbReference type="Proteomes" id="UP000252189"/>
    </source>
</evidence>
<proteinExistence type="predicted"/>
<evidence type="ECO:0000256" key="2">
    <source>
        <dbReference type="ARBA" id="ARBA00012438"/>
    </source>
</evidence>
<dbReference type="PANTHER" id="PTHR44936:SF10">
    <property type="entry name" value="SENSOR PROTEIN RSTB"/>
    <property type="match status" value="1"/>
</dbReference>
<evidence type="ECO:0000259" key="8">
    <source>
        <dbReference type="PROSITE" id="PS50109"/>
    </source>
</evidence>
<evidence type="ECO:0000313" key="9">
    <source>
        <dbReference type="EMBL" id="RCU48137.1"/>
    </source>
</evidence>
<dbReference type="PANTHER" id="PTHR44936">
    <property type="entry name" value="SENSOR PROTEIN CREC"/>
    <property type="match status" value="1"/>
</dbReference>
<dbReference type="InterPro" id="IPR005467">
    <property type="entry name" value="His_kinase_dom"/>
</dbReference>